<feature type="transmembrane region" description="Helical" evidence="1">
    <location>
        <begin position="12"/>
        <end position="31"/>
    </location>
</feature>
<dbReference type="InterPro" id="IPR000620">
    <property type="entry name" value="EamA_dom"/>
</dbReference>
<organism evidence="3 4">
    <name type="scientific">Caballeronia udeis</name>
    <dbReference type="NCBI Taxonomy" id="1232866"/>
    <lineage>
        <taxon>Bacteria</taxon>
        <taxon>Pseudomonadati</taxon>
        <taxon>Pseudomonadota</taxon>
        <taxon>Betaproteobacteria</taxon>
        <taxon>Burkholderiales</taxon>
        <taxon>Burkholderiaceae</taxon>
        <taxon>Caballeronia</taxon>
    </lineage>
</organism>
<reference evidence="3 4" key="1">
    <citation type="submission" date="2016-01" db="EMBL/GenBank/DDBJ databases">
        <authorList>
            <person name="Oliw E.H."/>
        </authorList>
    </citation>
    <scope>NUCLEOTIDE SEQUENCE [LARGE SCALE GENOMIC DNA]</scope>
    <source>
        <strain evidence="3">LMG 27134</strain>
    </source>
</reference>
<keyword evidence="1" id="KW-1133">Transmembrane helix</keyword>
<evidence type="ECO:0000256" key="1">
    <source>
        <dbReference type="SAM" id="Phobius"/>
    </source>
</evidence>
<dbReference type="SUPFAM" id="SSF103481">
    <property type="entry name" value="Multidrug resistance efflux transporter EmrE"/>
    <property type="match status" value="1"/>
</dbReference>
<protein>
    <submittedName>
        <fullName evidence="3">Multidrug DMT transporter permease</fullName>
    </submittedName>
</protein>
<gene>
    <name evidence="3" type="ORF">AWB69_07905</name>
</gene>
<feature type="domain" description="EamA" evidence="2">
    <location>
        <begin position="3"/>
        <end position="54"/>
    </location>
</feature>
<feature type="transmembrane region" description="Helical" evidence="1">
    <location>
        <begin position="37"/>
        <end position="55"/>
    </location>
</feature>
<evidence type="ECO:0000259" key="2">
    <source>
        <dbReference type="Pfam" id="PF00892"/>
    </source>
</evidence>
<keyword evidence="1" id="KW-0812">Transmembrane</keyword>
<proteinExistence type="predicted"/>
<dbReference type="GO" id="GO:0016020">
    <property type="term" value="C:membrane"/>
    <property type="evidence" value="ECO:0007669"/>
    <property type="project" value="InterPro"/>
</dbReference>
<dbReference type="AlphaFoldDB" id="A0A158JGG3"/>
<dbReference type="InterPro" id="IPR037185">
    <property type="entry name" value="EmrE-like"/>
</dbReference>
<sequence length="62" mass="6525">MTGIWHVNGSLASVFCGLLPMTAALCGIVFLGERPTIAPGIALACVVAGIVLASMKEKRRRR</sequence>
<name>A0A158JGG3_9BURK</name>
<dbReference type="Gene3D" id="1.10.3730.20">
    <property type="match status" value="1"/>
</dbReference>
<accession>A0A158JGG3</accession>
<keyword evidence="1" id="KW-0472">Membrane</keyword>
<evidence type="ECO:0000313" key="4">
    <source>
        <dbReference type="Proteomes" id="UP000054683"/>
    </source>
</evidence>
<evidence type="ECO:0000313" key="3">
    <source>
        <dbReference type="EMBL" id="SAL67946.1"/>
    </source>
</evidence>
<dbReference type="EMBL" id="FCOK02000088">
    <property type="protein sequence ID" value="SAL67946.1"/>
    <property type="molecule type" value="Genomic_DNA"/>
</dbReference>
<dbReference type="Proteomes" id="UP000054683">
    <property type="component" value="Unassembled WGS sequence"/>
</dbReference>
<dbReference type="Pfam" id="PF00892">
    <property type="entry name" value="EamA"/>
    <property type="match status" value="1"/>
</dbReference>